<proteinExistence type="predicted"/>
<keyword evidence="2" id="KW-1185">Reference proteome</keyword>
<protein>
    <submittedName>
        <fullName evidence="1">Uncharacterized protein</fullName>
    </submittedName>
</protein>
<dbReference type="InParanoid" id="A0A330L430"/>
<accession>A0A330L430</accession>
<dbReference type="Proteomes" id="UP000248168">
    <property type="component" value="Unassembled WGS sequence"/>
</dbReference>
<dbReference type="AlphaFoldDB" id="A0A330L430"/>
<gene>
    <name evidence="1" type="ORF">NITLEN_11035</name>
</gene>
<dbReference type="OrthoDB" id="9817334at2"/>
<name>A0A330L430_9BACT</name>
<dbReference type="EMBL" id="OUNR01000001">
    <property type="protein sequence ID" value="SPP63949.1"/>
    <property type="molecule type" value="Genomic_DNA"/>
</dbReference>
<sequence length="335" mass="37435">MGRLREAPDVIKLAKDLGLTSEDPAEAILAHCRERVASWVESFKGKLDLPRLHQLIDNKLDVQHIVVQNDAELDNLIAEQTGHGETIFATLKEEFARGTEAITIKLKHAGVGMKRHLAVIDGRGSRATRIYFGKRHEGSHLLCLSPRQLSFVFRRTHASKNVAEEQLIDRISGELAFYSPIFSPWLVRLQCRYGRPCFHLIDDLRMHVCTEASWTATAIAMVEQNESPAIYLTARYASKAGQVSGPGSTSWALRANPRWNRAAKNAGLFIPWNYRIPSSSVIHHTFHSVLGSMDQNADERLGIWTASNGSSLSDLPVRIEARKLSDQVSAIITLR</sequence>
<evidence type="ECO:0000313" key="1">
    <source>
        <dbReference type="EMBL" id="SPP63949.1"/>
    </source>
</evidence>
<evidence type="ECO:0000313" key="2">
    <source>
        <dbReference type="Proteomes" id="UP000248168"/>
    </source>
</evidence>
<dbReference type="RefSeq" id="WP_121988402.1">
    <property type="nucleotide sequence ID" value="NZ_OUNR01000001.1"/>
</dbReference>
<reference evidence="2" key="1">
    <citation type="submission" date="2018-04" db="EMBL/GenBank/DDBJ databases">
        <authorList>
            <person name="Lucker S."/>
            <person name="Sakoula D."/>
        </authorList>
    </citation>
    <scope>NUCLEOTIDE SEQUENCE [LARGE SCALE GENOMIC DNA]</scope>
</reference>
<organism evidence="1 2">
    <name type="scientific">Nitrospira lenta</name>
    <dbReference type="NCBI Taxonomy" id="1436998"/>
    <lineage>
        <taxon>Bacteria</taxon>
        <taxon>Pseudomonadati</taxon>
        <taxon>Nitrospirota</taxon>
        <taxon>Nitrospiria</taxon>
        <taxon>Nitrospirales</taxon>
        <taxon>Nitrospiraceae</taxon>
        <taxon>Nitrospira</taxon>
    </lineage>
</organism>